<dbReference type="Gene3D" id="6.10.250.2000">
    <property type="match status" value="1"/>
</dbReference>
<keyword evidence="4" id="KW-1185">Reference proteome</keyword>
<protein>
    <recommendedName>
        <fullName evidence="2">PEHE domain-containing protein</fullName>
    </recommendedName>
</protein>
<comment type="caution">
    <text evidence="3">The sequence shown here is derived from an EMBL/GenBank/DDBJ whole genome shotgun (WGS) entry which is preliminary data.</text>
</comment>
<evidence type="ECO:0000313" key="4">
    <source>
        <dbReference type="Proteomes" id="UP001208570"/>
    </source>
</evidence>
<dbReference type="Pfam" id="PF15275">
    <property type="entry name" value="PEHE"/>
    <property type="match status" value="1"/>
</dbReference>
<dbReference type="Gene3D" id="1.20.5.170">
    <property type="match status" value="1"/>
</dbReference>
<accession>A0AAD9J5F7</accession>
<feature type="region of interest" description="Disordered" evidence="1">
    <location>
        <begin position="138"/>
        <end position="181"/>
    </location>
</feature>
<sequence length="484" mass="56316">MTTSGCNLTNIGLNNQLLVANKVHERTRTNSLGHYFDPTGPIDLRPVVDESARNMSLLPDLGIDFNNVDSRIICDEPKLSKEDPQETRHLKDLLLLHLDWIQQQQENLQEKDRQIKRLKQEKDALKCRLERMERRMALLRQKSVPSPSPRANDQKSRTASPGAPSSQNDVQGRGSKRKLSFEPHNFTKKFAAVIEYNSPKIEMLNKSTSTDVDISDTTPTIKRSKHRIGRSIGRRTFFKHRHQFSQQPARKCRSQLISEQSAIDITSIQVDSEPSQDQGSKIENELQNRIQSPHKQEQFMSENEDGLQRTSIMYFVRNVMQLSSCEIHPVKQQPEEVKVPTFRIKHVPTGYQLEGTENLTDEAFLKRHQKPEADEKRRKRWDAQMLREQKMLERLQRRERVLTVVKNGCTSVSRRQQEREEIHTFLPDPKNAKYIEVCDEIPINPFGYAIPCLKPVEFTLPWYDGDKQFREEKGRLGISRIHRK</sequence>
<dbReference type="PROSITE" id="PS52052">
    <property type="entry name" value="PEHE"/>
    <property type="match status" value="1"/>
</dbReference>
<dbReference type="PANTHER" id="PTHR21656:SF2">
    <property type="entry name" value="MALE-SPECIFIC LETHAL 1 HOMOLOG"/>
    <property type="match status" value="1"/>
</dbReference>
<evidence type="ECO:0000313" key="3">
    <source>
        <dbReference type="EMBL" id="KAK2146391.1"/>
    </source>
</evidence>
<dbReference type="SMART" id="SM01300">
    <property type="entry name" value="PEHE"/>
    <property type="match status" value="1"/>
</dbReference>
<organism evidence="3 4">
    <name type="scientific">Paralvinella palmiformis</name>
    <dbReference type="NCBI Taxonomy" id="53620"/>
    <lineage>
        <taxon>Eukaryota</taxon>
        <taxon>Metazoa</taxon>
        <taxon>Spiralia</taxon>
        <taxon>Lophotrochozoa</taxon>
        <taxon>Annelida</taxon>
        <taxon>Polychaeta</taxon>
        <taxon>Sedentaria</taxon>
        <taxon>Canalipalpata</taxon>
        <taxon>Terebellida</taxon>
        <taxon>Terebelliformia</taxon>
        <taxon>Alvinellidae</taxon>
        <taxon>Paralvinella</taxon>
    </lineage>
</organism>
<proteinExistence type="predicted"/>
<gene>
    <name evidence="3" type="ORF">LSH36_611g02011</name>
</gene>
<dbReference type="Proteomes" id="UP001208570">
    <property type="component" value="Unassembled WGS sequence"/>
</dbReference>
<feature type="domain" description="PEHE" evidence="2">
    <location>
        <begin position="336"/>
        <end position="462"/>
    </location>
</feature>
<name>A0AAD9J5F7_9ANNE</name>
<dbReference type="AlphaFoldDB" id="A0AAD9J5F7"/>
<evidence type="ECO:0000256" key="1">
    <source>
        <dbReference type="SAM" id="MobiDB-lite"/>
    </source>
</evidence>
<dbReference type="EMBL" id="JAODUP010000611">
    <property type="protein sequence ID" value="KAK2146391.1"/>
    <property type="molecule type" value="Genomic_DNA"/>
</dbReference>
<dbReference type="InterPro" id="IPR029332">
    <property type="entry name" value="PEHE_dom"/>
</dbReference>
<dbReference type="InterPro" id="IPR026711">
    <property type="entry name" value="Msl-1"/>
</dbReference>
<feature type="compositionally biased region" description="Polar residues" evidence="1">
    <location>
        <begin position="143"/>
        <end position="170"/>
    </location>
</feature>
<reference evidence="3" key="1">
    <citation type="journal article" date="2023" name="Mol. Biol. Evol.">
        <title>Third-Generation Sequencing Reveals the Adaptive Role of the Epigenome in Three Deep-Sea Polychaetes.</title>
        <authorList>
            <person name="Perez M."/>
            <person name="Aroh O."/>
            <person name="Sun Y."/>
            <person name="Lan Y."/>
            <person name="Juniper S.K."/>
            <person name="Young C.R."/>
            <person name="Angers B."/>
            <person name="Qian P.Y."/>
        </authorList>
    </citation>
    <scope>NUCLEOTIDE SEQUENCE</scope>
    <source>
        <strain evidence="3">P08H-3</strain>
    </source>
</reference>
<dbReference type="GO" id="GO:0003682">
    <property type="term" value="F:chromatin binding"/>
    <property type="evidence" value="ECO:0007669"/>
    <property type="project" value="TreeGrafter"/>
</dbReference>
<evidence type="ECO:0000259" key="2">
    <source>
        <dbReference type="PROSITE" id="PS52052"/>
    </source>
</evidence>
<dbReference type="PANTHER" id="PTHR21656">
    <property type="entry name" value="MALE-SPECIFIC LETHAL-1 PROTEIN"/>
    <property type="match status" value="1"/>
</dbReference>
<dbReference type="GO" id="GO:0072487">
    <property type="term" value="C:MSL complex"/>
    <property type="evidence" value="ECO:0007669"/>
    <property type="project" value="InterPro"/>
</dbReference>